<dbReference type="Proteomes" id="UP000005714">
    <property type="component" value="Unassembled WGS sequence"/>
</dbReference>
<feature type="transmembrane region" description="Helical" evidence="1">
    <location>
        <begin position="27"/>
        <end position="49"/>
    </location>
</feature>
<protein>
    <recommendedName>
        <fullName evidence="2">DUF5808 domain-containing protein</fullName>
    </recommendedName>
</protein>
<keyword evidence="1" id="KW-0812">Transmembrane</keyword>
<dbReference type="STRING" id="585530.HMPREF0183_2269"/>
<evidence type="ECO:0000259" key="2">
    <source>
        <dbReference type="Pfam" id="PF19124"/>
    </source>
</evidence>
<keyword evidence="4" id="KW-1185">Reference proteome</keyword>
<evidence type="ECO:0000256" key="1">
    <source>
        <dbReference type="SAM" id="Phobius"/>
    </source>
</evidence>
<organism evidence="3 4">
    <name type="scientific">Brevibacterium mcbrellneri ATCC 49030</name>
    <dbReference type="NCBI Taxonomy" id="585530"/>
    <lineage>
        <taxon>Bacteria</taxon>
        <taxon>Bacillati</taxon>
        <taxon>Actinomycetota</taxon>
        <taxon>Actinomycetes</taxon>
        <taxon>Micrococcales</taxon>
        <taxon>Brevibacteriaceae</taxon>
        <taxon>Brevibacterium</taxon>
    </lineage>
</organism>
<name>D4YQQ9_9MICO</name>
<sequence>MLAVLTFVSAILMSILAVAPVVQLTPAGVSWTVWGMMTASSLPVIWLVIDSVRQSRALKSTPAGSGPQSPDDDHLWRWGIFYENREDPRVWVEKRNGVGLTVNIGHPGGIALMGVVALLVLATIALVITVL</sequence>
<dbReference type="InterPro" id="IPR043831">
    <property type="entry name" value="DUF5808"/>
</dbReference>
<feature type="domain" description="DUF5808" evidence="2">
    <location>
        <begin position="85"/>
        <end position="109"/>
    </location>
</feature>
<evidence type="ECO:0000313" key="3">
    <source>
        <dbReference type="EMBL" id="EFG46465.1"/>
    </source>
</evidence>
<accession>D4YQQ9</accession>
<proteinExistence type="predicted"/>
<dbReference type="Pfam" id="PF19124">
    <property type="entry name" value="DUF5808"/>
    <property type="match status" value="1"/>
</dbReference>
<comment type="caution">
    <text evidence="3">The sequence shown here is derived from an EMBL/GenBank/DDBJ whole genome shotgun (WGS) entry which is preliminary data.</text>
</comment>
<reference evidence="3 4" key="1">
    <citation type="submission" date="2010-04" db="EMBL/GenBank/DDBJ databases">
        <authorList>
            <person name="Qin X."/>
            <person name="Bachman B."/>
            <person name="Battles P."/>
            <person name="Bell A."/>
            <person name="Bess C."/>
            <person name="Bickham C."/>
            <person name="Chaboub L."/>
            <person name="Chen D."/>
            <person name="Coyle M."/>
            <person name="Deiros D.R."/>
            <person name="Dinh H."/>
            <person name="Forbes L."/>
            <person name="Fowler G."/>
            <person name="Francisco L."/>
            <person name="Fu Q."/>
            <person name="Gubbala S."/>
            <person name="Hale W."/>
            <person name="Han Y."/>
            <person name="Hemphill L."/>
            <person name="Highlander S.K."/>
            <person name="Hirani K."/>
            <person name="Hogues M."/>
            <person name="Jackson L."/>
            <person name="Jakkamsetti A."/>
            <person name="Javaid M."/>
            <person name="Jiang H."/>
            <person name="Korchina V."/>
            <person name="Kovar C."/>
            <person name="Lara F."/>
            <person name="Lee S."/>
            <person name="Mata R."/>
            <person name="Mathew T."/>
            <person name="Moen C."/>
            <person name="Morales K."/>
            <person name="Munidasa M."/>
            <person name="Nazareth L."/>
            <person name="Ngo R."/>
            <person name="Nguyen L."/>
            <person name="Okwuonu G."/>
            <person name="Ongeri F."/>
            <person name="Patil S."/>
            <person name="Petrosino J."/>
            <person name="Pham C."/>
            <person name="Pham P."/>
            <person name="Pu L.-L."/>
            <person name="Puazo M."/>
            <person name="Raj R."/>
            <person name="Reid J."/>
            <person name="Rouhana J."/>
            <person name="Saada N."/>
            <person name="Shang Y."/>
            <person name="Simmons D."/>
            <person name="Thornton R."/>
            <person name="Warren J."/>
            <person name="Weissenberger G."/>
            <person name="Zhang J."/>
            <person name="Zhang L."/>
            <person name="Zhou C."/>
            <person name="Zhu D."/>
            <person name="Muzny D."/>
            <person name="Worley K."/>
            <person name="Gibbs R."/>
        </authorList>
    </citation>
    <scope>NUCLEOTIDE SEQUENCE [LARGE SCALE GENOMIC DNA]</scope>
    <source>
        <strain evidence="3 4">ATCC 49030</strain>
    </source>
</reference>
<dbReference type="AlphaFoldDB" id="D4YQQ9"/>
<evidence type="ECO:0000313" key="4">
    <source>
        <dbReference type="Proteomes" id="UP000005714"/>
    </source>
</evidence>
<dbReference type="EMBL" id="ADNU01000075">
    <property type="protein sequence ID" value="EFG46465.1"/>
    <property type="molecule type" value="Genomic_DNA"/>
</dbReference>
<dbReference type="eggNOG" id="COG4194">
    <property type="taxonomic scope" value="Bacteria"/>
</dbReference>
<keyword evidence="1" id="KW-0472">Membrane</keyword>
<keyword evidence="1" id="KW-1133">Transmembrane helix</keyword>
<feature type="transmembrane region" description="Helical" evidence="1">
    <location>
        <begin position="110"/>
        <end position="130"/>
    </location>
</feature>
<gene>
    <name evidence="3" type="ORF">HMPREF0183_2269</name>
</gene>